<reference evidence="2 3" key="1">
    <citation type="journal article" date="2023" name="Sci. Data">
        <title>Genome assembly of the Korean intertidal mud-creeper Batillaria attramentaria.</title>
        <authorList>
            <person name="Patra A.K."/>
            <person name="Ho P.T."/>
            <person name="Jun S."/>
            <person name="Lee S.J."/>
            <person name="Kim Y."/>
            <person name="Won Y.J."/>
        </authorList>
    </citation>
    <scope>NUCLEOTIDE SEQUENCE [LARGE SCALE GENOMIC DNA]</scope>
    <source>
        <strain evidence="2">Wonlab-2016</strain>
    </source>
</reference>
<organism evidence="2 3">
    <name type="scientific">Batillaria attramentaria</name>
    <dbReference type="NCBI Taxonomy" id="370345"/>
    <lineage>
        <taxon>Eukaryota</taxon>
        <taxon>Metazoa</taxon>
        <taxon>Spiralia</taxon>
        <taxon>Lophotrochozoa</taxon>
        <taxon>Mollusca</taxon>
        <taxon>Gastropoda</taxon>
        <taxon>Caenogastropoda</taxon>
        <taxon>Sorbeoconcha</taxon>
        <taxon>Cerithioidea</taxon>
        <taxon>Batillariidae</taxon>
        <taxon>Batillaria</taxon>
    </lineage>
</organism>
<evidence type="ECO:0000313" key="3">
    <source>
        <dbReference type="Proteomes" id="UP001519460"/>
    </source>
</evidence>
<keyword evidence="3" id="KW-1185">Reference proteome</keyword>
<keyword evidence="1" id="KW-0472">Membrane</keyword>
<name>A0ABD0LZ12_9CAEN</name>
<comment type="caution">
    <text evidence="2">The sequence shown here is derived from an EMBL/GenBank/DDBJ whole genome shotgun (WGS) entry which is preliminary data.</text>
</comment>
<gene>
    <name evidence="2" type="ORF">BaRGS_00004538</name>
</gene>
<dbReference type="PANTHER" id="PTHR37162">
    <property type="entry name" value="HAT FAMILY DIMERISATION DOMAINCONTAINING PROTEIN-RELATED"/>
    <property type="match status" value="1"/>
</dbReference>
<protein>
    <submittedName>
        <fullName evidence="2">Uncharacterized protein</fullName>
    </submittedName>
</protein>
<evidence type="ECO:0000256" key="1">
    <source>
        <dbReference type="SAM" id="Phobius"/>
    </source>
</evidence>
<dbReference type="AlphaFoldDB" id="A0ABD0LZ12"/>
<dbReference type="Proteomes" id="UP001519460">
    <property type="component" value="Unassembled WGS sequence"/>
</dbReference>
<dbReference type="PANTHER" id="PTHR37162:SF1">
    <property type="entry name" value="BED-TYPE DOMAIN-CONTAINING PROTEIN"/>
    <property type="match status" value="1"/>
</dbReference>
<proteinExistence type="predicted"/>
<dbReference type="EMBL" id="JACVVK020000016">
    <property type="protein sequence ID" value="KAK7504234.1"/>
    <property type="molecule type" value="Genomic_DNA"/>
</dbReference>
<keyword evidence="1" id="KW-0812">Transmembrane</keyword>
<sequence length="340" mass="38305">MAKETLTERNVSLARLSIYLFLSFLSLVIGVPLILVSVSSSCTQRRSVDVPFSDWCRRVPVAGYCYCIVCNQRFNYGSNGKKVLRDHADHPKHRNAYKTRNSCTSILTTSGGMSVGVSSMAERMAEEKATLLAFLAEHSLPFSLAPDLLDVARRLAEDKKALEKTNLSRTSATYTLTHGLGSACKQELDERLRSTPFSFNLDEATDNANDKDALLVYCYAFLSKEEQQHYQICYRPVIDEVLKRRDVGERERQRIRELQLMQGRQTHTSEGQTRKDVILTALFKDGEKFFTVVNLIRGGLILLLTLLLGPVITAPLLQEIHPLSVKRDDWGHKIHQAAEG</sequence>
<evidence type="ECO:0000313" key="2">
    <source>
        <dbReference type="EMBL" id="KAK7504234.1"/>
    </source>
</evidence>
<keyword evidence="1" id="KW-1133">Transmembrane helix</keyword>
<accession>A0ABD0LZ12</accession>
<feature type="transmembrane region" description="Helical" evidence="1">
    <location>
        <begin position="12"/>
        <end position="35"/>
    </location>
</feature>
<feature type="transmembrane region" description="Helical" evidence="1">
    <location>
        <begin position="295"/>
        <end position="317"/>
    </location>
</feature>